<feature type="compositionally biased region" description="Low complexity" evidence="1">
    <location>
        <begin position="228"/>
        <end position="245"/>
    </location>
</feature>
<feature type="compositionally biased region" description="Basic and acidic residues" evidence="1">
    <location>
        <begin position="1067"/>
        <end position="1076"/>
    </location>
</feature>
<dbReference type="InterPro" id="IPR057523">
    <property type="entry name" value="HTH_74"/>
</dbReference>
<keyword evidence="4" id="KW-1185">Reference proteome</keyword>
<evidence type="ECO:0000313" key="3">
    <source>
        <dbReference type="EMBL" id="GFR45107.1"/>
    </source>
</evidence>
<evidence type="ECO:0000256" key="1">
    <source>
        <dbReference type="SAM" id="MobiDB-lite"/>
    </source>
</evidence>
<feature type="region of interest" description="Disordered" evidence="1">
    <location>
        <begin position="538"/>
        <end position="557"/>
    </location>
</feature>
<comment type="caution">
    <text evidence="3">The sequence shown here is derived from an EMBL/GenBank/DDBJ whole genome shotgun (WGS) entry which is preliminary data.</text>
</comment>
<feature type="compositionally biased region" description="Low complexity" evidence="1">
    <location>
        <begin position="275"/>
        <end position="286"/>
    </location>
</feature>
<feature type="compositionally biased region" description="Pro residues" evidence="1">
    <location>
        <begin position="209"/>
        <end position="227"/>
    </location>
</feature>
<feature type="domain" description="HTH three-helical bundle" evidence="2">
    <location>
        <begin position="1097"/>
        <end position="1127"/>
    </location>
</feature>
<feature type="compositionally biased region" description="Gly residues" evidence="1">
    <location>
        <begin position="1042"/>
        <end position="1057"/>
    </location>
</feature>
<feature type="region of interest" description="Disordered" evidence="1">
    <location>
        <begin position="417"/>
        <end position="442"/>
    </location>
</feature>
<feature type="region of interest" description="Disordered" evidence="1">
    <location>
        <begin position="203"/>
        <end position="290"/>
    </location>
</feature>
<gene>
    <name evidence="3" type="ORF">Agub_g6485</name>
</gene>
<feature type="region of interest" description="Disordered" evidence="1">
    <location>
        <begin position="713"/>
        <end position="735"/>
    </location>
</feature>
<feature type="compositionally biased region" description="Low complexity" evidence="1">
    <location>
        <begin position="98"/>
        <end position="113"/>
    </location>
</feature>
<evidence type="ECO:0000259" key="2">
    <source>
        <dbReference type="Pfam" id="PF25370"/>
    </source>
</evidence>
<sequence length="1186" mass="123507">MASSAIDVELPSAFAQAATQVRIVNNDAGALASQQAAGAPQQDCAAAGAQNGTADFAAAFSLFLNNPSEALESNNIPQSMLSNIQLAGVLGLLPQQQAAGQHAQGAQPQGAQPNSQDATAPQEAALKTESTPDDSGPGNSMPDADQQDGVSRHQQHQHPHPSQLLHGPGMAAQARPGVPQGRWPPAAVAAAHWDYAAAACGMLSQQQPPGGPPPPNHQAPQQPPQAGVPPSHGQPPQQQPQHMPHPSVPSAPPSAATQGNGSTGAAPGGGPAPSAPSGCPQPSAPGQMHMQHPAMQSMRGYPYGPYGEPCPYPPHARPPPGPYHHPGMPGPPGHMMAYHPGFPPMHHVPHRAPYYPPDARYPPMAPCHPGYPPPPPGYYRGHPGMPPHPHAHPAYYMPPPYGGPHPGMHPAMYHTGPPPGMAGPGSGQGPMEGPGGRESTLSGNSAGTAIGVGASDGGSDPVSAMRRVTKGNASMGGSESEDVGLEAVITLRPAAQEDQEGVSGEDAAAADAADGSMALVPTSCQDSKAQANNAVGTGEELLQPNGNGGPAVPPHMQKMPPSPAWPPHMMPPPPHGMGGPMPGVGVGFEWSPPHPMAMMAGYPPPGYPPPPGGWMYPGYDPMAAALHHQQLMLGGELEEDDGGGDGGLDQMPRRRLSMMGGPMGPMPPGAVMGAPPMPQHQQHMQMAARRMPYAQQMQPPDGSAMLAPKALTDEEQQQMQHMQQQPSRPGSADPQAQLLGSAASLQMQRSGSVGQLLSALGGMPDSQCYVSRRTQRLKKRRSVDLGPGATPDPFVLAVAAAERAAMGRDSSTGSGALGLPPMFPNLGGGPRRSSNGSDRTAHLCSRGSQPPSSRQRSDPGYLIEGPDQGGVWGPGGGPMGGPMAGLGQLVNYPPQLPPAPLQLFQQPQQQQLQQQVMVRRPSENGSGGGGRAITLPKRFDDAIMTLEYPKGPQPGCNAVRKPNKGPMQGQQQLGFQGGLPVPYGVRLPGMLYDPQGMMLPGAEEPQYEEEEEEEEAQEVELGNGGDDSDEDYDAGGERRGFRGGGRSVGGAMYGMGDGISRKRKAPMVREELPQPEKKRKARDPATISKVVVNCVIILRMVNQDLVYEKEIRNALGNNPDTSKALRLLMNQGKLVRTGQGGRGNPYCYRCTPLGIHTLQRIEEAATPGADPNAGPNPEQRAAAVAV</sequence>
<accession>A0AAD3DQJ2</accession>
<feature type="region of interest" description="Disordered" evidence="1">
    <location>
        <begin position="994"/>
        <end position="1081"/>
    </location>
</feature>
<feature type="compositionally biased region" description="Gly residues" evidence="1">
    <location>
        <begin position="422"/>
        <end position="436"/>
    </location>
</feature>
<dbReference type="Proteomes" id="UP001054857">
    <property type="component" value="Unassembled WGS sequence"/>
</dbReference>
<feature type="compositionally biased region" description="Acidic residues" evidence="1">
    <location>
        <begin position="1005"/>
        <end position="1018"/>
    </location>
</feature>
<evidence type="ECO:0000313" key="4">
    <source>
        <dbReference type="Proteomes" id="UP001054857"/>
    </source>
</evidence>
<feature type="compositionally biased region" description="Gly residues" evidence="1">
    <location>
        <begin position="867"/>
        <end position="884"/>
    </location>
</feature>
<reference evidence="3 4" key="1">
    <citation type="journal article" date="2021" name="Sci. Rep.">
        <title>Genome sequencing of the multicellular alga Astrephomene provides insights into convergent evolution of germ-soma differentiation.</title>
        <authorList>
            <person name="Yamashita S."/>
            <person name="Yamamoto K."/>
            <person name="Matsuzaki R."/>
            <person name="Suzuki S."/>
            <person name="Yamaguchi H."/>
            <person name="Hirooka S."/>
            <person name="Minakuchi Y."/>
            <person name="Miyagishima S."/>
            <person name="Kawachi M."/>
            <person name="Toyoda A."/>
            <person name="Nozaki H."/>
        </authorList>
    </citation>
    <scope>NUCLEOTIDE SEQUENCE [LARGE SCALE GENOMIC DNA]</scope>
    <source>
        <strain evidence="3 4">NIES-4017</strain>
    </source>
</reference>
<feature type="region of interest" description="Disordered" evidence="1">
    <location>
        <begin position="98"/>
        <end position="183"/>
    </location>
</feature>
<feature type="compositionally biased region" description="Low complexity" evidence="1">
    <location>
        <begin position="845"/>
        <end position="860"/>
    </location>
</feature>
<feature type="region of interest" description="Disordered" evidence="1">
    <location>
        <begin position="1166"/>
        <end position="1186"/>
    </location>
</feature>
<dbReference type="AlphaFoldDB" id="A0AAD3DQJ2"/>
<name>A0AAD3DQJ2_9CHLO</name>
<dbReference type="Pfam" id="PF25370">
    <property type="entry name" value="HTH_74"/>
    <property type="match status" value="1"/>
</dbReference>
<protein>
    <recommendedName>
        <fullName evidence="2">HTH three-helical bundle domain-containing protein</fullName>
    </recommendedName>
</protein>
<dbReference type="EMBL" id="BMAR01000009">
    <property type="protein sequence ID" value="GFR45107.1"/>
    <property type="molecule type" value="Genomic_DNA"/>
</dbReference>
<feature type="region of interest" description="Disordered" evidence="1">
    <location>
        <begin position="807"/>
        <end position="885"/>
    </location>
</feature>
<organism evidence="3 4">
    <name type="scientific">Astrephomene gubernaculifera</name>
    <dbReference type="NCBI Taxonomy" id="47775"/>
    <lineage>
        <taxon>Eukaryota</taxon>
        <taxon>Viridiplantae</taxon>
        <taxon>Chlorophyta</taxon>
        <taxon>core chlorophytes</taxon>
        <taxon>Chlorophyceae</taxon>
        <taxon>CS clade</taxon>
        <taxon>Chlamydomonadales</taxon>
        <taxon>Astrephomenaceae</taxon>
        <taxon>Astrephomene</taxon>
    </lineage>
</organism>
<feature type="region of interest" description="Disordered" evidence="1">
    <location>
        <begin position="771"/>
        <end position="792"/>
    </location>
</feature>
<proteinExistence type="predicted"/>